<sequence>FRRGAPISRLLKTFREAITVARRLSIKYLWIDSFCIIQDSTKDWARKSLQMHQVYANSACTISVTASEGPDEGLFRKAP</sequence>
<dbReference type="HOGENOM" id="CLU_197189_0_0_1"/>
<evidence type="ECO:0000313" key="2">
    <source>
        <dbReference type="EMBL" id="ENH67196.1"/>
    </source>
</evidence>
<reference evidence="3" key="2">
    <citation type="journal article" date="2014" name="PLoS ONE">
        <title>Genome and Transcriptome Analysis of the Fungal Pathogen Fusarium oxysporum f. sp. cubense Causing Banana Vascular Wilt Disease.</title>
        <authorList>
            <person name="Guo L."/>
            <person name="Han L."/>
            <person name="Yang L."/>
            <person name="Zeng H."/>
            <person name="Fan D."/>
            <person name="Zhu Y."/>
            <person name="Feng Y."/>
            <person name="Wang G."/>
            <person name="Peng C."/>
            <person name="Jiang X."/>
            <person name="Zhou D."/>
            <person name="Ni P."/>
            <person name="Liang C."/>
            <person name="Liu L."/>
            <person name="Wang J."/>
            <person name="Mao C."/>
            <person name="Fang X."/>
            <person name="Peng M."/>
            <person name="Huang J."/>
        </authorList>
    </citation>
    <scope>NUCLEOTIDE SEQUENCE [LARGE SCALE GENOMIC DNA]</scope>
    <source>
        <strain evidence="3">race 1</strain>
    </source>
</reference>
<dbReference type="EMBL" id="KB730325">
    <property type="protein sequence ID" value="ENH67196.1"/>
    <property type="molecule type" value="Genomic_DNA"/>
</dbReference>
<dbReference type="Proteomes" id="UP000016928">
    <property type="component" value="Unassembled WGS sequence"/>
</dbReference>
<dbReference type="STRING" id="1229664.N4UEG2"/>
<gene>
    <name evidence="2" type="ORF">FOC1_g10006968</name>
</gene>
<proteinExistence type="predicted"/>
<dbReference type="InterPro" id="IPR010730">
    <property type="entry name" value="HET"/>
</dbReference>
<dbReference type="VEuPathDB" id="FungiDB:FOC1_g10006968"/>
<feature type="non-terminal residue" evidence="2">
    <location>
        <position position="1"/>
    </location>
</feature>
<dbReference type="OMA" id="EYIWINS"/>
<evidence type="ECO:0000259" key="1">
    <source>
        <dbReference type="Pfam" id="PF06985"/>
    </source>
</evidence>
<dbReference type="PANTHER" id="PTHR33112">
    <property type="entry name" value="DOMAIN PROTEIN, PUTATIVE-RELATED"/>
    <property type="match status" value="1"/>
</dbReference>
<accession>N4UEG2</accession>
<name>N4UEG2_FUSC1</name>
<reference evidence="3" key="1">
    <citation type="submission" date="2012-09" db="EMBL/GenBank/DDBJ databases">
        <title>Genome sequencing and comparative transcriptomics of race 1 and race 4 of banana pathogen: Fusarium oxysporum f. sp. cubense.</title>
        <authorList>
            <person name="Fang X."/>
            <person name="Huang J."/>
        </authorList>
    </citation>
    <scope>NUCLEOTIDE SEQUENCE [LARGE SCALE GENOMIC DNA]</scope>
    <source>
        <strain evidence="3">race 1</strain>
    </source>
</reference>
<protein>
    <recommendedName>
        <fullName evidence="1">Heterokaryon incompatibility domain-containing protein</fullName>
    </recommendedName>
</protein>
<dbReference type="Pfam" id="PF06985">
    <property type="entry name" value="HET"/>
    <property type="match status" value="1"/>
</dbReference>
<dbReference type="OrthoDB" id="5347061at2759"/>
<dbReference type="PANTHER" id="PTHR33112:SF16">
    <property type="entry name" value="HETEROKARYON INCOMPATIBILITY DOMAIN-CONTAINING PROTEIN"/>
    <property type="match status" value="1"/>
</dbReference>
<dbReference type="AlphaFoldDB" id="N4UEG2"/>
<evidence type="ECO:0000313" key="3">
    <source>
        <dbReference type="Proteomes" id="UP000016928"/>
    </source>
</evidence>
<feature type="domain" description="Heterokaryon incompatibility" evidence="1">
    <location>
        <begin position="8"/>
        <end position="76"/>
    </location>
</feature>
<organism evidence="2 3">
    <name type="scientific">Fusarium oxysporum f. sp. cubense (strain race 1)</name>
    <name type="common">Panama disease fungus</name>
    <dbReference type="NCBI Taxonomy" id="1229664"/>
    <lineage>
        <taxon>Eukaryota</taxon>
        <taxon>Fungi</taxon>
        <taxon>Dikarya</taxon>
        <taxon>Ascomycota</taxon>
        <taxon>Pezizomycotina</taxon>
        <taxon>Sordariomycetes</taxon>
        <taxon>Hypocreomycetidae</taxon>
        <taxon>Hypocreales</taxon>
        <taxon>Nectriaceae</taxon>
        <taxon>Fusarium</taxon>
        <taxon>Fusarium oxysporum species complex</taxon>
    </lineage>
</organism>